<dbReference type="InterPro" id="IPR050832">
    <property type="entry name" value="Bact_Acetyltransf"/>
</dbReference>
<gene>
    <name evidence="4" type="ORF">RGF97_24460</name>
</gene>
<dbReference type="InterPro" id="IPR000182">
    <property type="entry name" value="GNAT_dom"/>
</dbReference>
<evidence type="ECO:0000313" key="5">
    <source>
        <dbReference type="Proteomes" id="UP001250858"/>
    </source>
</evidence>
<protein>
    <submittedName>
        <fullName evidence="4">GNAT family N-acetyltransferase</fullName>
        <ecNumber evidence="4">2.3.1.-</ecNumber>
    </submittedName>
</protein>
<dbReference type="EMBL" id="CP133762">
    <property type="protein sequence ID" value="WMX47345.1"/>
    <property type="molecule type" value="Genomic_DNA"/>
</dbReference>
<keyword evidence="1 4" id="KW-0808">Transferase</keyword>
<dbReference type="RefSeq" id="WP_309549420.1">
    <property type="nucleotide sequence ID" value="NZ_CP133762.1"/>
</dbReference>
<dbReference type="GO" id="GO:0016746">
    <property type="term" value="F:acyltransferase activity"/>
    <property type="evidence" value="ECO:0007669"/>
    <property type="project" value="UniProtKB-KW"/>
</dbReference>
<dbReference type="EC" id="2.3.1.-" evidence="4"/>
<organism evidence="4 5">
    <name type="scientific">Streptomyces roseicoloratus</name>
    <dbReference type="NCBI Taxonomy" id="2508722"/>
    <lineage>
        <taxon>Bacteria</taxon>
        <taxon>Bacillati</taxon>
        <taxon>Actinomycetota</taxon>
        <taxon>Actinomycetes</taxon>
        <taxon>Kitasatosporales</taxon>
        <taxon>Streptomycetaceae</taxon>
        <taxon>Streptomyces</taxon>
    </lineage>
</organism>
<feature type="domain" description="N-acetyltransferase" evidence="3">
    <location>
        <begin position="127"/>
        <end position="268"/>
    </location>
</feature>
<reference evidence="4 5" key="1">
    <citation type="submission" date="2023-09" db="EMBL/GenBank/DDBJ databases">
        <title>Complete genome of Streptomyces roseicoloratus T14.</title>
        <authorList>
            <person name="Bashizi T."/>
            <person name="Kim M.-J."/>
            <person name="Lee G."/>
            <person name="Tagele S.B."/>
            <person name="Shin J.-H."/>
        </authorList>
    </citation>
    <scope>NUCLEOTIDE SEQUENCE [LARGE SCALE GENOMIC DNA]</scope>
    <source>
        <strain evidence="4 5">T14</strain>
    </source>
</reference>
<dbReference type="InterPro" id="IPR016181">
    <property type="entry name" value="Acyl_CoA_acyltransferase"/>
</dbReference>
<evidence type="ECO:0000256" key="2">
    <source>
        <dbReference type="ARBA" id="ARBA00023315"/>
    </source>
</evidence>
<dbReference type="PANTHER" id="PTHR43877">
    <property type="entry name" value="AMINOALKYLPHOSPHONATE N-ACETYLTRANSFERASE-RELATED-RELATED"/>
    <property type="match status" value="1"/>
</dbReference>
<name>A0ABY9RZ87_9ACTN</name>
<dbReference type="PROSITE" id="PS51186">
    <property type="entry name" value="GNAT"/>
    <property type="match status" value="1"/>
</dbReference>
<dbReference type="Pfam" id="PF00583">
    <property type="entry name" value="Acetyltransf_1"/>
    <property type="match status" value="1"/>
</dbReference>
<dbReference type="Gene3D" id="3.40.630.30">
    <property type="match status" value="1"/>
</dbReference>
<evidence type="ECO:0000259" key="3">
    <source>
        <dbReference type="PROSITE" id="PS51186"/>
    </source>
</evidence>
<evidence type="ECO:0000256" key="1">
    <source>
        <dbReference type="ARBA" id="ARBA00022679"/>
    </source>
</evidence>
<proteinExistence type="predicted"/>
<sequence length="268" mass="28595">MDWHFTEDPEVFRRAAYTWLRAEPARNTTLLGMPDAVGLRGWWDGPGGGGFLATPAGMLLLGAMPDAAARALGAAPLPNGREVTSVRGESGTVEAYVRAGGRPWRTTHRLRLFRLAELTPPHPAPRGAARVAAQADVPLAATWMREYARDVGEDATVDYTANVAARVADGRLHFWETDGGPVAMASVSPTTAGQARVSTVYTPPAHRARGYGGAATVAATRAALSTGARQVLLFTDTANPTSNALYQRLGYRPLGDHRAMEPEPDARD</sequence>
<evidence type="ECO:0000313" key="4">
    <source>
        <dbReference type="EMBL" id="WMX47345.1"/>
    </source>
</evidence>
<keyword evidence="2 4" id="KW-0012">Acyltransferase</keyword>
<dbReference type="PANTHER" id="PTHR43877:SF1">
    <property type="entry name" value="ACETYLTRANSFERASE"/>
    <property type="match status" value="1"/>
</dbReference>
<accession>A0ABY9RZ87</accession>
<dbReference type="Proteomes" id="UP001250858">
    <property type="component" value="Chromosome"/>
</dbReference>
<keyword evidence="5" id="KW-1185">Reference proteome</keyword>
<dbReference type="SUPFAM" id="SSF55729">
    <property type="entry name" value="Acyl-CoA N-acyltransferases (Nat)"/>
    <property type="match status" value="1"/>
</dbReference>